<evidence type="ECO:0000313" key="4">
    <source>
        <dbReference type="Proteomes" id="UP001220022"/>
    </source>
</evidence>
<dbReference type="PANTHER" id="PTHR43476">
    <property type="entry name" value="3-(3-HYDROXY-PHENYL)PROPIONATE/3-HYDROXYCINNAMIC ACID HYDROXYLASE"/>
    <property type="match status" value="1"/>
</dbReference>
<dbReference type="SUPFAM" id="SSF51905">
    <property type="entry name" value="FAD/NAD(P)-binding domain"/>
    <property type="match status" value="1"/>
</dbReference>
<dbReference type="InterPro" id="IPR050631">
    <property type="entry name" value="PheA/TfdB_FAD_monoxygenase"/>
</dbReference>
<proteinExistence type="predicted"/>
<feature type="domain" description="FAD-binding" evidence="2">
    <location>
        <begin position="20"/>
        <end position="356"/>
    </location>
</feature>
<dbReference type="NCBIfam" id="NF004829">
    <property type="entry name" value="PRK06183.1-3"/>
    <property type="match status" value="1"/>
</dbReference>
<accession>A0ABT5YTN7</accession>
<evidence type="ECO:0000259" key="2">
    <source>
        <dbReference type="Pfam" id="PF01494"/>
    </source>
</evidence>
<keyword evidence="1" id="KW-0560">Oxidoreductase</keyword>
<comment type="caution">
    <text evidence="3">The sequence shown here is derived from an EMBL/GenBank/DDBJ whole genome shotgun (WGS) entry which is preliminary data.</text>
</comment>
<dbReference type="InterPro" id="IPR036188">
    <property type="entry name" value="FAD/NAD-bd_sf"/>
</dbReference>
<dbReference type="InterPro" id="IPR002938">
    <property type="entry name" value="FAD-bd"/>
</dbReference>
<dbReference type="Gene3D" id="3.30.70.2450">
    <property type="match status" value="1"/>
</dbReference>
<dbReference type="Proteomes" id="UP001220022">
    <property type="component" value="Unassembled WGS sequence"/>
</dbReference>
<gene>
    <name evidence="3" type="ORF">P2L57_03050</name>
</gene>
<evidence type="ECO:0000313" key="3">
    <source>
        <dbReference type="EMBL" id="MDF2254747.1"/>
    </source>
</evidence>
<dbReference type="RefSeq" id="WP_275807775.1">
    <property type="nucleotide sequence ID" value="NZ_BAAANM010000008.1"/>
</dbReference>
<organism evidence="3 4">
    <name type="scientific">Streptantibioticus ferralitis</name>
    <dbReference type="NCBI Taxonomy" id="236510"/>
    <lineage>
        <taxon>Bacteria</taxon>
        <taxon>Bacillati</taxon>
        <taxon>Actinomycetota</taxon>
        <taxon>Actinomycetes</taxon>
        <taxon>Kitasatosporales</taxon>
        <taxon>Streptomycetaceae</taxon>
        <taxon>Streptantibioticus</taxon>
    </lineage>
</organism>
<dbReference type="PANTHER" id="PTHR43476:SF3">
    <property type="entry name" value="FAD-BINDING MONOOXYGENASE"/>
    <property type="match status" value="1"/>
</dbReference>
<dbReference type="Gene3D" id="3.50.50.60">
    <property type="entry name" value="FAD/NAD(P)-binding domain"/>
    <property type="match status" value="1"/>
</dbReference>
<sequence>MSSAVRRDTARSAVEKNTLDYDVAIVGYGPVGQLAAILLGDRGWRVGVVERHPEPYKLPRAVHFDDEVARILAAAGLVEQIGAISVPAPDYEWRNADGQTLLRFDRQRPGASGWPQSNNFHQPDLEQVLDARVRELAQVDVRRGHEATELLDLGDHAEVTVRDPSGEQYALRAAYVIGCDGANSLVRDRMRTSVTDLGFCYDWLIVDVTPHQAWPPVNLQICDPARPTTVVSGGPGRRRWEFMRMPGETIDDLNRPETAWRLLASWNITPDNATFERHAVYTFQARWADRWRDGRLLLAGDAAHLMPPFAGQGMCSGLRDAANLAWKIDLVLGGTAHPDLLDTYTSERCAHVQHAIGLSIALGKIICATDPEIVAARDQAMLDAGARPESALPKIPPPVLGPGLLHRGPDGWPARPAGHLAAQGRARAPDGRTGLLDDLVGTGFRIAAMADPRPCLSAHQLDFLASIGARLVRIVPADQLRPEAAQEDGLHTIGDVDTFLLPHLKEVDHAAAIVRPDFYLYGAADTLTELPALVDELRSDLTRPTL</sequence>
<dbReference type="EMBL" id="JARHTQ010000002">
    <property type="protein sequence ID" value="MDF2254747.1"/>
    <property type="molecule type" value="Genomic_DNA"/>
</dbReference>
<name>A0ABT5YTN7_9ACTN</name>
<dbReference type="PRINTS" id="PR00420">
    <property type="entry name" value="RNGMNOXGNASE"/>
</dbReference>
<dbReference type="Pfam" id="PF01494">
    <property type="entry name" value="FAD_binding_3"/>
    <property type="match status" value="1"/>
</dbReference>
<keyword evidence="4" id="KW-1185">Reference proteome</keyword>
<evidence type="ECO:0000256" key="1">
    <source>
        <dbReference type="ARBA" id="ARBA00023002"/>
    </source>
</evidence>
<reference evidence="3 4" key="1">
    <citation type="submission" date="2023-03" db="EMBL/GenBank/DDBJ databases">
        <title>Draft genome sequence of type strain Streptomyces ferralitis JCM 14344.</title>
        <authorList>
            <person name="Klaysubun C."/>
            <person name="Duangmal K."/>
        </authorList>
    </citation>
    <scope>NUCLEOTIDE SEQUENCE [LARGE SCALE GENOMIC DNA]</scope>
    <source>
        <strain evidence="3 4">JCM 14344</strain>
    </source>
</reference>
<protein>
    <submittedName>
        <fullName evidence="3">Bifunctional 3-(3-hydroxy-phenyl)propionate/3-hydroxycinnamic acid hydroxylase</fullName>
    </submittedName>
</protein>